<dbReference type="EMBL" id="AP018229">
    <property type="protein sequence ID" value="BAY87829.1"/>
    <property type="molecule type" value="Genomic_DNA"/>
</dbReference>
<keyword evidence="2" id="KW-1185">Reference proteome</keyword>
<reference evidence="1 2" key="1">
    <citation type="submission" date="2017-06" db="EMBL/GenBank/DDBJ databases">
        <title>Genome sequencing of cyanobaciteial culture collection at National Institute for Environmental Studies (NIES).</title>
        <authorList>
            <person name="Hirose Y."/>
            <person name="Shimura Y."/>
            <person name="Fujisawa T."/>
            <person name="Nakamura Y."/>
            <person name="Kawachi M."/>
        </authorList>
    </citation>
    <scope>NUCLEOTIDE SEQUENCE [LARGE SCALE GENOMIC DNA]</scope>
    <source>
        <strain evidence="1 2">NIES-267</strain>
        <plasmid evidence="2">Plasmid2 dna</plasmid>
    </source>
</reference>
<dbReference type="AlphaFoldDB" id="A0A1Z4M2X4"/>
<geneLocation type="plasmid" evidence="2">
    <name>Plasmid2 dna</name>
</geneLocation>
<organism evidence="1 2">
    <name type="scientific">Calothrix parasitica NIES-267</name>
    <dbReference type="NCBI Taxonomy" id="1973488"/>
    <lineage>
        <taxon>Bacteria</taxon>
        <taxon>Bacillati</taxon>
        <taxon>Cyanobacteriota</taxon>
        <taxon>Cyanophyceae</taxon>
        <taxon>Nostocales</taxon>
        <taxon>Calotrichaceae</taxon>
        <taxon>Calothrix</taxon>
    </lineage>
</organism>
<proteinExistence type="predicted"/>
<accession>A0A1Z4M2X4</accession>
<evidence type="ECO:0000313" key="2">
    <source>
        <dbReference type="Proteomes" id="UP000218418"/>
    </source>
</evidence>
<evidence type="ECO:0000313" key="1">
    <source>
        <dbReference type="EMBL" id="BAY87829.1"/>
    </source>
</evidence>
<name>A0A1Z4M2X4_9CYAN</name>
<sequence>MYKTTLIVNPSIRNLSTENIVPSQEDFTLYANYKLAMKVREQEASEEDLADYEYNQKDFINVVCYHCNPQERDKIIDNLKDWEKDCSDSINWINNTWQIFLNYYHLKPNIIEYDKYDKENYAPDYDYIELLNTRNLLRELNSKIAELFVISE</sequence>
<protein>
    <submittedName>
        <fullName evidence="1">Uncharacterized protein</fullName>
    </submittedName>
</protein>
<gene>
    <name evidence="1" type="ORF">NIES267_73530</name>
</gene>
<dbReference type="Proteomes" id="UP000218418">
    <property type="component" value="Plasmid plasmid2"/>
</dbReference>
<keyword evidence="1" id="KW-0614">Plasmid</keyword>